<feature type="transmembrane region" description="Helical" evidence="1">
    <location>
        <begin position="6"/>
        <end position="27"/>
    </location>
</feature>
<name>A0ABN3EAZ2_9ACTN</name>
<evidence type="ECO:0000313" key="3">
    <source>
        <dbReference type="Proteomes" id="UP001500305"/>
    </source>
</evidence>
<organism evidence="2 3">
    <name type="scientific">Kitasatospora cystarginea</name>
    <dbReference type="NCBI Taxonomy" id="58350"/>
    <lineage>
        <taxon>Bacteria</taxon>
        <taxon>Bacillati</taxon>
        <taxon>Actinomycetota</taxon>
        <taxon>Actinomycetes</taxon>
        <taxon>Kitasatosporales</taxon>
        <taxon>Streptomycetaceae</taxon>
        <taxon>Kitasatospora</taxon>
    </lineage>
</organism>
<keyword evidence="2" id="KW-0378">Hydrolase</keyword>
<dbReference type="Proteomes" id="UP001500305">
    <property type="component" value="Unassembled WGS sequence"/>
</dbReference>
<dbReference type="SUPFAM" id="SSF53474">
    <property type="entry name" value="alpha/beta-Hydrolases"/>
    <property type="match status" value="1"/>
</dbReference>
<keyword evidence="1" id="KW-1133">Transmembrane helix</keyword>
<comment type="caution">
    <text evidence="2">The sequence shown here is derived from an EMBL/GenBank/DDBJ whole genome shotgun (WGS) entry which is preliminary data.</text>
</comment>
<keyword evidence="1" id="KW-0812">Transmembrane</keyword>
<proteinExistence type="predicted"/>
<dbReference type="PANTHER" id="PTHR48098">
    <property type="entry name" value="ENTEROCHELIN ESTERASE-RELATED"/>
    <property type="match status" value="1"/>
</dbReference>
<feature type="transmembrane region" description="Helical" evidence="1">
    <location>
        <begin position="39"/>
        <end position="60"/>
    </location>
</feature>
<dbReference type="Gene3D" id="3.40.50.1820">
    <property type="entry name" value="alpha/beta hydrolase"/>
    <property type="match status" value="1"/>
</dbReference>
<keyword evidence="1" id="KW-0472">Membrane</keyword>
<keyword evidence="3" id="KW-1185">Reference proteome</keyword>
<dbReference type="GO" id="GO:0016787">
    <property type="term" value="F:hydrolase activity"/>
    <property type="evidence" value="ECO:0007669"/>
    <property type="project" value="UniProtKB-KW"/>
</dbReference>
<dbReference type="RefSeq" id="WP_344637813.1">
    <property type="nucleotide sequence ID" value="NZ_BAAATR010000017.1"/>
</dbReference>
<dbReference type="EMBL" id="BAAATR010000017">
    <property type="protein sequence ID" value="GAA2252535.1"/>
    <property type="molecule type" value="Genomic_DNA"/>
</dbReference>
<accession>A0ABN3EAZ2</accession>
<dbReference type="InterPro" id="IPR050583">
    <property type="entry name" value="Mycobacterial_A85_antigen"/>
</dbReference>
<protein>
    <submittedName>
        <fullName evidence="2">Alpha/beta hydrolase-fold protein</fullName>
    </submittedName>
</protein>
<dbReference type="InterPro" id="IPR000801">
    <property type="entry name" value="Esterase-like"/>
</dbReference>
<dbReference type="Pfam" id="PF00756">
    <property type="entry name" value="Esterase"/>
    <property type="match status" value="1"/>
</dbReference>
<sequence>MGLTSHKVLALSALISVLMVAGTVWVWPRLAKRSVVAVLGRLGTIVGTQFAVMCTLGLAANNYFAFYSSWADLLGTGNQGPVTIQSALGKDHPGVQQISTENVRGANTVGRDPAVVGKLEKIRIPGATTKLSTEGYVYLPPQYFQPDFKDKKFPAAIAITGFPGDAKNLITKLNYPSTELQLIKEGKTSPTVLIMMRPSPAMPRDTECEDIPDSTQSETYFAKDVPQAIRDSYRVAEGPGSFGLIGNSTGGYCALKLAMKHPDVFSAAVSLSGYYKAAEDATTGDLFAGSEDRRNEANLDWRLAHLPKPKVSLLVGGPKEGDGKYFADTKKFIKATKGSDTKVASITLDTGGHNFNTWNRMLPASLGWLGQHLNAPSAAPGGSPA</sequence>
<gene>
    <name evidence="2" type="ORF">GCM10010430_40130</name>
</gene>
<reference evidence="3" key="1">
    <citation type="journal article" date="2019" name="Int. J. Syst. Evol. Microbiol.">
        <title>The Global Catalogue of Microorganisms (GCM) 10K type strain sequencing project: providing services to taxonomists for standard genome sequencing and annotation.</title>
        <authorList>
            <consortium name="The Broad Institute Genomics Platform"/>
            <consortium name="The Broad Institute Genome Sequencing Center for Infectious Disease"/>
            <person name="Wu L."/>
            <person name="Ma J."/>
        </authorList>
    </citation>
    <scope>NUCLEOTIDE SEQUENCE [LARGE SCALE GENOMIC DNA]</scope>
    <source>
        <strain evidence="3">JCM 7356</strain>
    </source>
</reference>
<evidence type="ECO:0000256" key="1">
    <source>
        <dbReference type="SAM" id="Phobius"/>
    </source>
</evidence>
<dbReference type="PANTHER" id="PTHR48098:SF1">
    <property type="entry name" value="DIACYLGLYCEROL ACYLTRANSFERASE_MYCOLYLTRANSFERASE AG85A"/>
    <property type="match status" value="1"/>
</dbReference>
<evidence type="ECO:0000313" key="2">
    <source>
        <dbReference type="EMBL" id="GAA2252535.1"/>
    </source>
</evidence>
<dbReference type="InterPro" id="IPR029058">
    <property type="entry name" value="AB_hydrolase_fold"/>
</dbReference>